<sequence>MLRILKLHLYLFILCQAAETSTDRVTDLGQNVTINCDLDDAKEVTWLLLNLPNPPVVILHSFLNPPTAFYYKHTFRHKYSVKSAHHLFINNITIEELGVYYCMDTDTTVKFSDGTRLHIIYSSQPTESTVNPQCQNRTVVEQHDDEEPTWWQIVTLIFGLFSAILVIGLIALLVMIKCFC</sequence>
<accession>A0AAN9CNG8</accession>
<name>A0AAN9CNG8_9TELE</name>
<feature type="signal peptide" evidence="2">
    <location>
        <begin position="1"/>
        <end position="17"/>
    </location>
</feature>
<feature type="transmembrane region" description="Helical" evidence="1">
    <location>
        <begin position="150"/>
        <end position="176"/>
    </location>
</feature>
<dbReference type="AlphaFoldDB" id="A0AAN9CNG8"/>
<dbReference type="SMART" id="SM00409">
    <property type="entry name" value="IG"/>
    <property type="match status" value="1"/>
</dbReference>
<dbReference type="InterPro" id="IPR013783">
    <property type="entry name" value="Ig-like_fold"/>
</dbReference>
<keyword evidence="5" id="KW-1185">Reference proteome</keyword>
<reference evidence="4 5" key="1">
    <citation type="submission" date="2024-02" db="EMBL/GenBank/DDBJ databases">
        <title>Chromosome-level genome assembly of the Eurasian Minnow (Phoxinus phoxinus).</title>
        <authorList>
            <person name="Oriowo T.O."/>
            <person name="Martin S."/>
            <person name="Stange M."/>
            <person name="Chrysostomakis Y."/>
            <person name="Brown T."/>
            <person name="Winkler S."/>
            <person name="Kukowka S."/>
            <person name="Myers E.W."/>
            <person name="Bohne A."/>
        </authorList>
    </citation>
    <scope>NUCLEOTIDE SEQUENCE [LARGE SCALE GENOMIC DNA]</scope>
    <source>
        <strain evidence="4">ZFMK-TIS-60720</strain>
        <tissue evidence="4">Whole Organism</tissue>
    </source>
</reference>
<organism evidence="4 5">
    <name type="scientific">Phoxinus phoxinus</name>
    <name type="common">Eurasian minnow</name>
    <dbReference type="NCBI Taxonomy" id="58324"/>
    <lineage>
        <taxon>Eukaryota</taxon>
        <taxon>Metazoa</taxon>
        <taxon>Chordata</taxon>
        <taxon>Craniata</taxon>
        <taxon>Vertebrata</taxon>
        <taxon>Euteleostomi</taxon>
        <taxon>Actinopterygii</taxon>
        <taxon>Neopterygii</taxon>
        <taxon>Teleostei</taxon>
        <taxon>Ostariophysi</taxon>
        <taxon>Cypriniformes</taxon>
        <taxon>Leuciscidae</taxon>
        <taxon>Phoxininae</taxon>
        <taxon>Phoxinus</taxon>
    </lineage>
</organism>
<evidence type="ECO:0000259" key="3">
    <source>
        <dbReference type="SMART" id="SM00409"/>
    </source>
</evidence>
<keyword evidence="1" id="KW-0812">Transmembrane</keyword>
<dbReference type="Pfam" id="PF07686">
    <property type="entry name" value="V-set"/>
    <property type="match status" value="1"/>
</dbReference>
<comment type="caution">
    <text evidence="4">The sequence shown here is derived from an EMBL/GenBank/DDBJ whole genome shotgun (WGS) entry which is preliminary data.</text>
</comment>
<evidence type="ECO:0000313" key="5">
    <source>
        <dbReference type="Proteomes" id="UP001364617"/>
    </source>
</evidence>
<dbReference type="EMBL" id="JAYKXH010000018">
    <property type="protein sequence ID" value="KAK7137274.1"/>
    <property type="molecule type" value="Genomic_DNA"/>
</dbReference>
<dbReference type="InterPro" id="IPR013106">
    <property type="entry name" value="Ig_V-set"/>
</dbReference>
<protein>
    <recommendedName>
        <fullName evidence="3">Immunoglobulin domain-containing protein</fullName>
    </recommendedName>
</protein>
<evidence type="ECO:0000256" key="1">
    <source>
        <dbReference type="SAM" id="Phobius"/>
    </source>
</evidence>
<dbReference type="InterPro" id="IPR003599">
    <property type="entry name" value="Ig_sub"/>
</dbReference>
<keyword evidence="1" id="KW-1133">Transmembrane helix</keyword>
<feature type="domain" description="Immunoglobulin" evidence="3">
    <location>
        <begin position="21"/>
        <end position="120"/>
    </location>
</feature>
<evidence type="ECO:0000313" key="4">
    <source>
        <dbReference type="EMBL" id="KAK7137274.1"/>
    </source>
</evidence>
<keyword evidence="2" id="KW-0732">Signal</keyword>
<dbReference type="SUPFAM" id="SSF48726">
    <property type="entry name" value="Immunoglobulin"/>
    <property type="match status" value="1"/>
</dbReference>
<dbReference type="Gene3D" id="2.60.40.10">
    <property type="entry name" value="Immunoglobulins"/>
    <property type="match status" value="1"/>
</dbReference>
<dbReference type="Proteomes" id="UP001364617">
    <property type="component" value="Unassembled WGS sequence"/>
</dbReference>
<gene>
    <name evidence="4" type="ORF">R3I93_017376</name>
</gene>
<evidence type="ECO:0000256" key="2">
    <source>
        <dbReference type="SAM" id="SignalP"/>
    </source>
</evidence>
<dbReference type="InterPro" id="IPR036179">
    <property type="entry name" value="Ig-like_dom_sf"/>
</dbReference>
<keyword evidence="1" id="KW-0472">Membrane</keyword>
<feature type="chain" id="PRO_5043027810" description="Immunoglobulin domain-containing protein" evidence="2">
    <location>
        <begin position="18"/>
        <end position="180"/>
    </location>
</feature>
<proteinExistence type="predicted"/>